<dbReference type="AlphaFoldDB" id="A0A3E2BQI3"/>
<dbReference type="InterPro" id="IPR003018">
    <property type="entry name" value="GAF"/>
</dbReference>
<comment type="caution">
    <text evidence="2">The sequence shown here is derived from an EMBL/GenBank/DDBJ whole genome shotgun (WGS) entry which is preliminary data.</text>
</comment>
<dbReference type="InterPro" id="IPR005467">
    <property type="entry name" value="His_kinase_dom"/>
</dbReference>
<proteinExistence type="predicted"/>
<dbReference type="SUPFAM" id="SSF55785">
    <property type="entry name" value="PYP-like sensor domain (PAS domain)"/>
    <property type="match status" value="1"/>
</dbReference>
<dbReference type="InterPro" id="IPR036890">
    <property type="entry name" value="HATPase_C_sf"/>
</dbReference>
<dbReference type="SMART" id="SM00387">
    <property type="entry name" value="HATPase_c"/>
    <property type="match status" value="1"/>
</dbReference>
<dbReference type="Pfam" id="PF13185">
    <property type="entry name" value="GAF_2"/>
    <property type="match status" value="1"/>
</dbReference>
<dbReference type="SMART" id="SM00065">
    <property type="entry name" value="GAF"/>
    <property type="match status" value="1"/>
</dbReference>
<dbReference type="Proteomes" id="UP000257323">
    <property type="component" value="Unassembled WGS sequence"/>
</dbReference>
<dbReference type="Gene3D" id="3.30.450.40">
    <property type="match status" value="1"/>
</dbReference>
<evidence type="ECO:0000259" key="1">
    <source>
        <dbReference type="PROSITE" id="PS50109"/>
    </source>
</evidence>
<dbReference type="Gene3D" id="3.30.450.20">
    <property type="entry name" value="PAS domain"/>
    <property type="match status" value="2"/>
</dbReference>
<dbReference type="InterPro" id="IPR029016">
    <property type="entry name" value="GAF-like_dom_sf"/>
</dbReference>
<dbReference type="Pfam" id="PF02518">
    <property type="entry name" value="HATPase_c"/>
    <property type="match status" value="1"/>
</dbReference>
<reference evidence="2 3" key="1">
    <citation type="submission" date="2018-08" db="EMBL/GenBank/DDBJ databases">
        <title>Genome analysis of the thermophilic bacterium of the candidate phylum Aminicenantes from deep subsurface aquifer revealed its physiology and ecological role.</title>
        <authorList>
            <person name="Kadnikov V.V."/>
            <person name="Mardanov A.V."/>
            <person name="Beletsky A.V."/>
            <person name="Karnachuk O.V."/>
            <person name="Ravin N.V."/>
        </authorList>
    </citation>
    <scope>NUCLEOTIDE SEQUENCE [LARGE SCALE GENOMIC DNA]</scope>
    <source>
        <strain evidence="2">BY38</strain>
    </source>
</reference>
<dbReference type="PANTHER" id="PTHR43065">
    <property type="entry name" value="SENSOR HISTIDINE KINASE"/>
    <property type="match status" value="1"/>
</dbReference>
<dbReference type="InterPro" id="IPR011495">
    <property type="entry name" value="Sig_transdc_His_kin_sub2_dim/P"/>
</dbReference>
<dbReference type="PROSITE" id="PS50109">
    <property type="entry name" value="HIS_KIN"/>
    <property type="match status" value="1"/>
</dbReference>
<name>A0A3E2BQI3_9BACT</name>
<dbReference type="InterPro" id="IPR035965">
    <property type="entry name" value="PAS-like_dom_sf"/>
</dbReference>
<feature type="domain" description="Histidine kinase" evidence="1">
    <location>
        <begin position="416"/>
        <end position="607"/>
    </location>
</feature>
<dbReference type="Pfam" id="PF08448">
    <property type="entry name" value="PAS_4"/>
    <property type="match status" value="1"/>
</dbReference>
<evidence type="ECO:0000313" key="2">
    <source>
        <dbReference type="EMBL" id="RFT16974.1"/>
    </source>
</evidence>
<sequence length="618" mass="69460">MKIYSYFLSPSFKKIWLSADLAELLHLPGPGYTWLEYRKWLELIHPDDRKDAEIAARKKSGEQTGRVTYRIRIADSEYLKVEDFRQEIPVEGTGKRLIQGMLLPLETGPDTITVQEALYEIARLSVEKDNLVELLRAIHLTIRNLMPAENFYIALYDKESGLVSFPYFVDEFDPPPPPKPAGRGLTEYVLRTGQPLLASPEVFAKLESEGQVESIGAPSVDWLGVPLRVHDEVFGVMVVQSYTEGLRYSEEHLQVLSFVANQAALVIKKNLAEELRKETERLLTDSFASIQDGISILDLEMNIVRVNPVMEKWYAHALPLVGKKCHLAYHGKNNFCEPCPSLETLRTLQPACEIVPRTGPGGKITGWLELFSFPLIDHRTGRLKGVIEYVRDITERKKAEDAMLASLKEKEILLKEVHHRVKNNMQIISSLLNLQSGYLKDPEARSALKECQNRIYSMALVHDKLYREKDLASIDFGDYAEKLLVHLFQVHIPNSEGVAYSVRVEAPALTVDLAIPLGLILTELVSNSLQHAFSPGQGGSLEVSLLPDGERLRLEVRDDGRGYEPSAQSRFGLEIVKLLSAQLGGEFYITSPAGGGTLATVSFPRPNQLRVEESTKKY</sequence>
<dbReference type="SUPFAM" id="SSF55781">
    <property type="entry name" value="GAF domain-like"/>
    <property type="match status" value="1"/>
</dbReference>
<accession>A0A3E2BQI3</accession>
<gene>
    <name evidence="2" type="ORF">OP8BY_0916</name>
</gene>
<dbReference type="InterPro" id="IPR003594">
    <property type="entry name" value="HATPase_dom"/>
</dbReference>
<dbReference type="SUPFAM" id="SSF55874">
    <property type="entry name" value="ATPase domain of HSP90 chaperone/DNA topoisomerase II/histidine kinase"/>
    <property type="match status" value="1"/>
</dbReference>
<dbReference type="InterPro" id="IPR013656">
    <property type="entry name" value="PAS_4"/>
</dbReference>
<dbReference type="EMBL" id="QUAH01000001">
    <property type="protein sequence ID" value="RFT16974.1"/>
    <property type="molecule type" value="Genomic_DNA"/>
</dbReference>
<organism evidence="2 3">
    <name type="scientific">Candidatus Saccharicenans subterraneus</name>
    <dbReference type="NCBI Taxonomy" id="2508984"/>
    <lineage>
        <taxon>Bacteria</taxon>
        <taxon>Candidatus Aminicenantota</taxon>
        <taxon>Candidatus Aminicenantia</taxon>
        <taxon>Candidatus Aminicenantales</taxon>
        <taxon>Candidatus Saccharicenantaceae</taxon>
        <taxon>Candidatus Saccharicenans</taxon>
    </lineage>
</organism>
<dbReference type="Gene3D" id="3.30.565.10">
    <property type="entry name" value="Histidine kinase-like ATPase, C-terminal domain"/>
    <property type="match status" value="1"/>
</dbReference>
<dbReference type="Pfam" id="PF07568">
    <property type="entry name" value="HisKA_2"/>
    <property type="match status" value="1"/>
</dbReference>
<evidence type="ECO:0000313" key="3">
    <source>
        <dbReference type="Proteomes" id="UP000257323"/>
    </source>
</evidence>
<protein>
    <submittedName>
        <fullName evidence="2">Diguanylate cyclase/phosphodiesterase (GGDEF &amp; EAL domains) with PAS/PAC sensor(S)</fullName>
    </submittedName>
</protein>
<dbReference type="PANTHER" id="PTHR43065:SF23">
    <property type="entry name" value="SENSOR HISTIDINE KINASE PDTAS"/>
    <property type="match status" value="1"/>
</dbReference>